<dbReference type="SFLD" id="SFLDF00562">
    <property type="entry name" value="HemN-like__clustered_with_heat"/>
    <property type="match status" value="1"/>
</dbReference>
<dbReference type="GeneID" id="302998309"/>
<keyword evidence="2" id="KW-0479">Metal-binding</keyword>
<accession>F2NXI2</accession>
<evidence type="ECO:0000313" key="4">
    <source>
        <dbReference type="EMBL" id="AEB14061.1"/>
    </source>
</evidence>
<dbReference type="PANTHER" id="PTHR13932">
    <property type="entry name" value="COPROPORPHYRINIGEN III OXIDASE"/>
    <property type="match status" value="1"/>
</dbReference>
<sequence>MNSAALYVHIPFCLKKCSYCDFFSVENSGRIDNLYLECLKNEAVFYAEKYKIDFWRTIYIGGGTPSLLSASQIEKLAIYLKNSCLCKNITPLEFTIEMNPESVSKEKLDSAWKNGITRLSLGIQSLNENALRAVERHCNVETAISALETVKSCWKGELSLDAIAGLPCQSEKEFLLSLEKIISYNPGHISLYTLTVEEKTPLARNISSGKINFDFDEADSQWLSGRDLLLKNGFFQYEVSNFCQNGKKSIHNSSYWAQKDYVGIGCSACGTFYGNKSFRWTNTENILEYENFWSKPFPLESEIPRSIEEFSLETREFEFLMMGLRTFEGLNSARYRKNFRFVEPWNGDLEKRLEPVREFGVKTTENPDGSKNFSLTEDAILFLNKILLEL</sequence>
<keyword evidence="2" id="KW-0349">Heme</keyword>
<keyword evidence="2" id="KW-0949">S-adenosyl-L-methionine</keyword>
<reference evidence="4 5" key="1">
    <citation type="journal article" date="2011" name="Stand. Genomic Sci.">
        <title>Complete genome sequence of Treponema succinifaciens type strain (6091).</title>
        <authorList>
            <person name="Han C."/>
            <person name="Gronow S."/>
            <person name="Teshima H."/>
            <person name="Lapidus A."/>
            <person name="Nolan M."/>
            <person name="Lucas S."/>
            <person name="Hammon N."/>
            <person name="Deshpande S."/>
            <person name="Cheng J.F."/>
            <person name="Zeytun A."/>
            <person name="Tapia R."/>
            <person name="Goodwin L."/>
            <person name="Pitluck S."/>
            <person name="Liolios K."/>
            <person name="Pagani I."/>
            <person name="Ivanova N."/>
            <person name="Mavromatis K."/>
            <person name="Mikhailova N."/>
            <person name="Huntemann M."/>
            <person name="Pati A."/>
            <person name="Chen A."/>
            <person name="Palaniappan K."/>
            <person name="Land M."/>
            <person name="Hauser L."/>
            <person name="Brambilla E.M."/>
            <person name="Rohde M."/>
            <person name="Goker M."/>
            <person name="Woyke T."/>
            <person name="Bristow J."/>
            <person name="Eisen J.A."/>
            <person name="Markowitz V."/>
            <person name="Hugenholtz P."/>
            <person name="Kyrpides N.C."/>
            <person name="Klenk H.P."/>
            <person name="Detter J.C."/>
        </authorList>
    </citation>
    <scope>NUCLEOTIDE SEQUENCE [LARGE SCALE GENOMIC DNA]</scope>
    <source>
        <strain evidence="5">ATCC 33096 / DSM 2489 / 6091</strain>
    </source>
</reference>
<dbReference type="Pfam" id="PF04055">
    <property type="entry name" value="Radical_SAM"/>
    <property type="match status" value="1"/>
</dbReference>
<evidence type="ECO:0000259" key="3">
    <source>
        <dbReference type="PROSITE" id="PS51918"/>
    </source>
</evidence>
<dbReference type="Gene3D" id="3.80.30.20">
    <property type="entry name" value="tm_1862 like domain"/>
    <property type="match status" value="1"/>
</dbReference>
<dbReference type="EMBL" id="CP002631">
    <property type="protein sequence ID" value="AEB14061.1"/>
    <property type="molecule type" value="Genomic_DNA"/>
</dbReference>
<dbReference type="HOGENOM" id="CLU_027579_2_2_12"/>
<protein>
    <recommendedName>
        <fullName evidence="2">Heme chaperone HemW</fullName>
    </recommendedName>
</protein>
<comment type="subcellular location">
    <subcellularLocation>
        <location evidence="2">Cytoplasm</location>
    </subcellularLocation>
</comment>
<dbReference type="Proteomes" id="UP000006852">
    <property type="component" value="Chromosome"/>
</dbReference>
<dbReference type="AlphaFoldDB" id="F2NXI2"/>
<dbReference type="InterPro" id="IPR023404">
    <property type="entry name" value="rSAM_horseshoe"/>
</dbReference>
<dbReference type="SFLD" id="SFLDG01082">
    <property type="entry name" value="B12-binding_domain_containing"/>
    <property type="match status" value="1"/>
</dbReference>
<keyword evidence="2" id="KW-0963">Cytoplasm</keyword>
<dbReference type="PROSITE" id="PS51918">
    <property type="entry name" value="RADICAL_SAM"/>
    <property type="match status" value="1"/>
</dbReference>
<dbReference type="GO" id="GO:0046872">
    <property type="term" value="F:metal ion binding"/>
    <property type="evidence" value="ECO:0007669"/>
    <property type="project" value="UniProtKB-UniRule"/>
</dbReference>
<comment type="similarity">
    <text evidence="1">Belongs to the anaerobic coproporphyrinogen-III oxidase family. HemW subfamily.</text>
</comment>
<keyword evidence="5" id="KW-1185">Reference proteome</keyword>
<evidence type="ECO:0000313" key="5">
    <source>
        <dbReference type="Proteomes" id="UP000006852"/>
    </source>
</evidence>
<gene>
    <name evidence="4" type="ordered locus">Tresu_1149</name>
</gene>
<dbReference type="InterPro" id="IPR034505">
    <property type="entry name" value="Coproporphyrinogen-III_oxidase"/>
</dbReference>
<dbReference type="NCBIfam" id="TIGR00539">
    <property type="entry name" value="hemN_rel"/>
    <property type="match status" value="1"/>
</dbReference>
<dbReference type="RefSeq" id="WP_013701350.1">
    <property type="nucleotide sequence ID" value="NC_015385.1"/>
</dbReference>
<keyword evidence="2" id="KW-0004">4Fe-4S</keyword>
<keyword evidence="2" id="KW-0408">Iron</keyword>
<dbReference type="GO" id="GO:0005737">
    <property type="term" value="C:cytoplasm"/>
    <property type="evidence" value="ECO:0007669"/>
    <property type="project" value="UniProtKB-SubCell"/>
</dbReference>
<evidence type="ECO:0000256" key="1">
    <source>
        <dbReference type="ARBA" id="ARBA00006100"/>
    </source>
</evidence>
<organism evidence="4 5">
    <name type="scientific">Treponema succinifaciens (strain ATCC 33096 / DSM 2489 / 6091)</name>
    <dbReference type="NCBI Taxonomy" id="869209"/>
    <lineage>
        <taxon>Bacteria</taxon>
        <taxon>Pseudomonadati</taxon>
        <taxon>Spirochaetota</taxon>
        <taxon>Spirochaetia</taxon>
        <taxon>Spirochaetales</taxon>
        <taxon>Treponemataceae</taxon>
        <taxon>Treponema</taxon>
    </lineage>
</organism>
<dbReference type="STRING" id="869209.Tresu_1149"/>
<dbReference type="GO" id="GO:0004109">
    <property type="term" value="F:coproporphyrinogen oxidase activity"/>
    <property type="evidence" value="ECO:0007669"/>
    <property type="project" value="InterPro"/>
</dbReference>
<evidence type="ECO:0000256" key="2">
    <source>
        <dbReference type="RuleBase" id="RU364116"/>
    </source>
</evidence>
<dbReference type="InterPro" id="IPR058240">
    <property type="entry name" value="rSAM_sf"/>
</dbReference>
<dbReference type="eggNOG" id="COG0635">
    <property type="taxonomic scope" value="Bacteria"/>
</dbReference>
<dbReference type="GO" id="GO:0051539">
    <property type="term" value="F:4 iron, 4 sulfur cluster binding"/>
    <property type="evidence" value="ECO:0007669"/>
    <property type="project" value="UniProtKB-UniRule"/>
</dbReference>
<dbReference type="InterPro" id="IPR007197">
    <property type="entry name" value="rSAM"/>
</dbReference>
<dbReference type="SUPFAM" id="SSF102114">
    <property type="entry name" value="Radical SAM enzymes"/>
    <property type="match status" value="1"/>
</dbReference>
<dbReference type="SFLD" id="SFLDG01065">
    <property type="entry name" value="anaerobic_coproporphyrinogen-I"/>
    <property type="match status" value="1"/>
</dbReference>
<dbReference type="KEGG" id="tsu:Tresu_1149"/>
<dbReference type="InterPro" id="IPR006638">
    <property type="entry name" value="Elp3/MiaA/NifB-like_rSAM"/>
</dbReference>
<dbReference type="SFLD" id="SFLDS00029">
    <property type="entry name" value="Radical_SAM"/>
    <property type="match status" value="1"/>
</dbReference>
<dbReference type="PANTHER" id="PTHR13932:SF5">
    <property type="entry name" value="RADICAL S-ADENOSYL METHIONINE DOMAIN-CONTAINING PROTEIN 1, MITOCHONDRIAL"/>
    <property type="match status" value="1"/>
</dbReference>
<proteinExistence type="inferred from homology"/>
<keyword evidence="2" id="KW-0143">Chaperone</keyword>
<comment type="function">
    <text evidence="2">Probably acts as a heme chaperone, transferring heme to an unknown acceptor. Binds one molecule of heme per monomer, possibly covalently. Binds 1 [4Fe-4S] cluster. The cluster is coordinated with 3 cysteines and an exchangeable S-adenosyl-L-methionine.</text>
</comment>
<reference evidence="5" key="2">
    <citation type="submission" date="2011-04" db="EMBL/GenBank/DDBJ databases">
        <title>The complete genome of chromosome of Treponema succinifaciens DSM 2489.</title>
        <authorList>
            <person name="Lucas S."/>
            <person name="Copeland A."/>
            <person name="Lapidus A."/>
            <person name="Bruce D."/>
            <person name="Goodwin L."/>
            <person name="Pitluck S."/>
            <person name="Peters L."/>
            <person name="Kyrpides N."/>
            <person name="Mavromatis K."/>
            <person name="Ivanova N."/>
            <person name="Ovchinnikova G."/>
            <person name="Teshima H."/>
            <person name="Detter J.C."/>
            <person name="Tapia R."/>
            <person name="Han C."/>
            <person name="Land M."/>
            <person name="Hauser L."/>
            <person name="Markowitz V."/>
            <person name="Cheng J.-F."/>
            <person name="Hugenholtz P."/>
            <person name="Woyke T."/>
            <person name="Wu D."/>
            <person name="Gronow S."/>
            <person name="Wellnitz S."/>
            <person name="Brambilla E."/>
            <person name="Klenk H.-P."/>
            <person name="Eisen J.A."/>
        </authorList>
    </citation>
    <scope>NUCLEOTIDE SEQUENCE [LARGE SCALE GENOMIC DNA]</scope>
    <source>
        <strain evidence="5">ATCC 33096 / DSM 2489 / 6091</strain>
    </source>
</reference>
<dbReference type="OrthoDB" id="9808022at2"/>
<dbReference type="SMART" id="SM00729">
    <property type="entry name" value="Elp3"/>
    <property type="match status" value="1"/>
</dbReference>
<keyword evidence="2" id="KW-0411">Iron-sulfur</keyword>
<feature type="domain" description="Radical SAM core" evidence="3">
    <location>
        <begin position="1"/>
        <end position="235"/>
    </location>
</feature>
<dbReference type="InterPro" id="IPR004559">
    <property type="entry name" value="HemW-like"/>
</dbReference>
<dbReference type="GO" id="GO:0006779">
    <property type="term" value="P:porphyrin-containing compound biosynthetic process"/>
    <property type="evidence" value="ECO:0007669"/>
    <property type="project" value="InterPro"/>
</dbReference>
<name>F2NXI2_TRES6</name>